<organism evidence="1 2">
    <name type="scientific">Flavobacterium alkalisoli</name>
    <dbReference type="NCBI Taxonomy" id="2602769"/>
    <lineage>
        <taxon>Bacteria</taxon>
        <taxon>Pseudomonadati</taxon>
        <taxon>Bacteroidota</taxon>
        <taxon>Flavobacteriia</taxon>
        <taxon>Flavobacteriales</taxon>
        <taxon>Flavobacteriaceae</taxon>
        <taxon>Flavobacterium</taxon>
    </lineage>
</organism>
<protein>
    <recommendedName>
        <fullName evidence="3">Lipoprotein</fullName>
    </recommendedName>
</protein>
<proteinExistence type="predicted"/>
<dbReference type="Proteomes" id="UP000321222">
    <property type="component" value="Chromosome"/>
</dbReference>
<dbReference type="EMBL" id="CP042831">
    <property type="protein sequence ID" value="QEE50186.1"/>
    <property type="molecule type" value="Genomic_DNA"/>
</dbReference>
<reference evidence="1 2" key="1">
    <citation type="submission" date="2019-08" db="EMBL/GenBank/DDBJ databases">
        <title>Flavobacterium alkalisoli sp. nov., isolated from rhizosphere soil of Suaeda salsa.</title>
        <authorList>
            <person name="Sun J.-Q."/>
            <person name="Xu L."/>
        </authorList>
    </citation>
    <scope>NUCLEOTIDE SEQUENCE [LARGE SCALE GENOMIC DNA]</scope>
    <source>
        <strain evidence="1 2">XS-5</strain>
    </source>
</reference>
<gene>
    <name evidence="1" type="ORF">FUA48_11540</name>
</gene>
<keyword evidence="2" id="KW-1185">Reference proteome</keyword>
<name>A0A5B9FW02_9FLAO</name>
<evidence type="ECO:0000313" key="2">
    <source>
        <dbReference type="Proteomes" id="UP000321222"/>
    </source>
</evidence>
<evidence type="ECO:0000313" key="1">
    <source>
        <dbReference type="EMBL" id="QEE50186.1"/>
    </source>
</evidence>
<dbReference type="AlphaFoldDB" id="A0A5B9FW02"/>
<evidence type="ECO:0008006" key="3">
    <source>
        <dbReference type="Google" id="ProtNLM"/>
    </source>
</evidence>
<accession>A0A5B9FW02</accession>
<dbReference type="PROSITE" id="PS51257">
    <property type="entry name" value="PROKAR_LIPOPROTEIN"/>
    <property type="match status" value="1"/>
</dbReference>
<dbReference type="OrthoDB" id="9859959at2"/>
<dbReference type="RefSeq" id="WP_147583668.1">
    <property type="nucleotide sequence ID" value="NZ_CP042831.1"/>
</dbReference>
<sequence>MNLRIDKNLRLLSVFVGVLFISISGCNNTKVSEDNEKINEIKFADTIFKETVDLFIKDIEDYQVEPTKSIIVELYINQNSDTIISLTSFEPYETVDLVGINTYKNYRLYFYSTAELKPTLNEFLDLRNSHLHKVVLEPVEGWLIDPYFQSTYHVRNNKIITSKK</sequence>
<dbReference type="KEGG" id="fak:FUA48_11540"/>